<dbReference type="InterPro" id="IPR005632">
    <property type="entry name" value="Chaperone_Skp"/>
</dbReference>
<evidence type="ECO:0000256" key="2">
    <source>
        <dbReference type="ARBA" id="ARBA00022729"/>
    </source>
</evidence>
<dbReference type="Pfam" id="PF03938">
    <property type="entry name" value="OmpH"/>
    <property type="match status" value="1"/>
</dbReference>
<dbReference type="InterPro" id="IPR024930">
    <property type="entry name" value="Skp_dom_sf"/>
</dbReference>
<proteinExistence type="inferred from homology"/>
<keyword evidence="5" id="KW-1185">Reference proteome</keyword>
<comment type="caution">
    <text evidence="4">The sequence shown here is derived from an EMBL/GenBank/DDBJ whole genome shotgun (WGS) entry which is preliminary data.</text>
</comment>
<name>A0ABV5J5J8_9BACT</name>
<dbReference type="Gene3D" id="3.30.910.20">
    <property type="entry name" value="Skp domain"/>
    <property type="match status" value="1"/>
</dbReference>
<sequence>MKKLSRVLGILGISALIFTGCNQGENTTQGAAQDNNGDNGVNMSNLKIAYINTDSVIQNYDYFKEKSEEISEKGKRYESELSNRAKGFEQEVSNFQQSAQNMTMNQARAKEEELMKKERNLVSYRDNLMKELSADENQLYNEVYDKIQVYLKEYAKENDLEMILSYTRGGGVWYANEALDVTQSVIEGINENYASKENKSSGESTEKEESKEK</sequence>
<dbReference type="PANTHER" id="PTHR35089">
    <property type="entry name" value="CHAPERONE PROTEIN SKP"/>
    <property type="match status" value="1"/>
</dbReference>
<evidence type="ECO:0000256" key="1">
    <source>
        <dbReference type="ARBA" id="ARBA00009091"/>
    </source>
</evidence>
<dbReference type="SMART" id="SM00935">
    <property type="entry name" value="OmpH"/>
    <property type="match status" value="1"/>
</dbReference>
<evidence type="ECO:0000313" key="5">
    <source>
        <dbReference type="Proteomes" id="UP001589654"/>
    </source>
</evidence>
<dbReference type="PROSITE" id="PS51257">
    <property type="entry name" value="PROKAR_LIPOPROTEIN"/>
    <property type="match status" value="1"/>
</dbReference>
<evidence type="ECO:0000313" key="4">
    <source>
        <dbReference type="EMBL" id="MFB9212113.1"/>
    </source>
</evidence>
<dbReference type="Proteomes" id="UP001589654">
    <property type="component" value="Unassembled WGS sequence"/>
</dbReference>
<protein>
    <submittedName>
        <fullName evidence="4">OmpH family outer membrane protein</fullName>
    </submittedName>
</protein>
<gene>
    <name evidence="4" type="ORF">ACFFUR_09865</name>
</gene>
<evidence type="ECO:0000256" key="3">
    <source>
        <dbReference type="SAM" id="MobiDB-lite"/>
    </source>
</evidence>
<dbReference type="PANTHER" id="PTHR35089:SF1">
    <property type="entry name" value="CHAPERONE PROTEIN SKP"/>
    <property type="match status" value="1"/>
</dbReference>
<dbReference type="SUPFAM" id="SSF111384">
    <property type="entry name" value="OmpH-like"/>
    <property type="match status" value="1"/>
</dbReference>
<organism evidence="4 5">
    <name type="scientific">Echinicola jeungdonensis</name>
    <dbReference type="NCBI Taxonomy" id="709343"/>
    <lineage>
        <taxon>Bacteria</taxon>
        <taxon>Pseudomonadati</taxon>
        <taxon>Bacteroidota</taxon>
        <taxon>Cytophagia</taxon>
        <taxon>Cytophagales</taxon>
        <taxon>Cyclobacteriaceae</taxon>
        <taxon>Echinicola</taxon>
    </lineage>
</organism>
<comment type="similarity">
    <text evidence="1">Belongs to the Skp family.</text>
</comment>
<reference evidence="4 5" key="1">
    <citation type="submission" date="2024-09" db="EMBL/GenBank/DDBJ databases">
        <authorList>
            <person name="Sun Q."/>
            <person name="Mori K."/>
        </authorList>
    </citation>
    <scope>NUCLEOTIDE SEQUENCE [LARGE SCALE GENOMIC DNA]</scope>
    <source>
        <strain evidence="4 5">CECT 7682</strain>
    </source>
</reference>
<feature type="region of interest" description="Disordered" evidence="3">
    <location>
        <begin position="191"/>
        <end position="213"/>
    </location>
</feature>
<feature type="compositionally biased region" description="Basic and acidic residues" evidence="3">
    <location>
        <begin position="194"/>
        <end position="213"/>
    </location>
</feature>
<accession>A0ABV5J5J8</accession>
<dbReference type="RefSeq" id="WP_290249522.1">
    <property type="nucleotide sequence ID" value="NZ_JAUFQT010000002.1"/>
</dbReference>
<dbReference type="EMBL" id="JBHMEW010000057">
    <property type="protein sequence ID" value="MFB9212113.1"/>
    <property type="molecule type" value="Genomic_DNA"/>
</dbReference>
<keyword evidence="2" id="KW-0732">Signal</keyword>